<dbReference type="InterPro" id="IPR036872">
    <property type="entry name" value="CH_dom_sf"/>
</dbReference>
<dbReference type="InterPro" id="IPR052111">
    <property type="entry name" value="Spermatogenesis_Ciliary_MAP"/>
</dbReference>
<name>A0A0H5R254_9EUKA</name>
<dbReference type="EMBL" id="HACM01001502">
    <property type="protein sequence ID" value="CRZ01944.1"/>
    <property type="molecule type" value="Transcribed_RNA"/>
</dbReference>
<organism evidence="6">
    <name type="scientific">Spongospora subterranea</name>
    <dbReference type="NCBI Taxonomy" id="70186"/>
    <lineage>
        <taxon>Eukaryota</taxon>
        <taxon>Sar</taxon>
        <taxon>Rhizaria</taxon>
        <taxon>Endomyxa</taxon>
        <taxon>Phytomyxea</taxon>
        <taxon>Plasmodiophorida</taxon>
        <taxon>Plasmodiophoridae</taxon>
        <taxon>Spongospora</taxon>
    </lineage>
</organism>
<dbReference type="FunFam" id="1.10.418.10:FF:000061">
    <property type="entry name" value="Spermatogenesis associated 4"/>
    <property type="match status" value="1"/>
</dbReference>
<dbReference type="GO" id="GO:0005930">
    <property type="term" value="C:axoneme"/>
    <property type="evidence" value="ECO:0007669"/>
    <property type="project" value="TreeGrafter"/>
</dbReference>
<comment type="subcellular location">
    <subcellularLocation>
        <location evidence="1">Nucleus</location>
    </subcellularLocation>
</comment>
<dbReference type="Gene3D" id="1.10.418.10">
    <property type="entry name" value="Calponin-like domain"/>
    <property type="match status" value="1"/>
</dbReference>
<dbReference type="GO" id="GO:0051493">
    <property type="term" value="P:regulation of cytoskeleton organization"/>
    <property type="evidence" value="ECO:0007669"/>
    <property type="project" value="TreeGrafter"/>
</dbReference>
<dbReference type="InterPro" id="IPR001715">
    <property type="entry name" value="CH_dom"/>
</dbReference>
<evidence type="ECO:0000256" key="4">
    <source>
        <dbReference type="ARBA" id="ARBA00071322"/>
    </source>
</evidence>
<dbReference type="PROSITE" id="PS50021">
    <property type="entry name" value="CH"/>
    <property type="match status" value="1"/>
</dbReference>
<accession>A0A0H5R254</accession>
<dbReference type="PANTHER" id="PTHR12509">
    <property type="entry name" value="SPERMATOGENESIS-ASSOCIATED 4-RELATED"/>
    <property type="match status" value="1"/>
</dbReference>
<sequence length="135" mass="15594">MWNEEYQAIDNISLVTLGEIIVSMSGVPREVLRWLQSLDLSYSVKNPRRDLSNGFLVAEIFSRYYAHDVSMHSFDNSFGQKRKVDNWNCLERFFKRASIPITRPVIDRVLVAEPGAAVLLLKKIYTFLTAKRIPT</sequence>
<reference evidence="6" key="1">
    <citation type="submission" date="2015-04" db="EMBL/GenBank/DDBJ databases">
        <title>The genome sequence of the plant pathogenic Rhizarian Plasmodiophora brassicae reveals insights in its biotrophic life cycle and the origin of chitin synthesis.</title>
        <authorList>
            <person name="Schwelm A."/>
            <person name="Fogelqvist J."/>
            <person name="Knaust A."/>
            <person name="Julke S."/>
            <person name="Lilja T."/>
            <person name="Dhandapani V."/>
            <person name="Bonilla-Rosso G."/>
            <person name="Karlsson M."/>
            <person name="Shevchenko A."/>
            <person name="Choi S.R."/>
            <person name="Kim H.G."/>
            <person name="Park J.Y."/>
            <person name="Lim Y.P."/>
            <person name="Ludwig-Muller J."/>
            <person name="Dixelius C."/>
        </authorList>
    </citation>
    <scope>NUCLEOTIDE SEQUENCE</scope>
    <source>
        <tissue evidence="6">Potato root galls</tissue>
    </source>
</reference>
<evidence type="ECO:0000256" key="1">
    <source>
        <dbReference type="ARBA" id="ARBA00004123"/>
    </source>
</evidence>
<evidence type="ECO:0000256" key="2">
    <source>
        <dbReference type="ARBA" id="ARBA00023242"/>
    </source>
</evidence>
<proteinExistence type="predicted"/>
<dbReference type="SUPFAM" id="SSF47576">
    <property type="entry name" value="Calponin-homology domain, CH-domain"/>
    <property type="match status" value="1"/>
</dbReference>
<feature type="domain" description="Calponin-homology (CH)" evidence="5">
    <location>
        <begin position="25"/>
        <end position="129"/>
    </location>
</feature>
<keyword evidence="2" id="KW-0539">Nucleus</keyword>
<dbReference type="GO" id="GO:0005634">
    <property type="term" value="C:nucleus"/>
    <property type="evidence" value="ECO:0007669"/>
    <property type="project" value="UniProtKB-SubCell"/>
</dbReference>
<evidence type="ECO:0000259" key="5">
    <source>
        <dbReference type="PROSITE" id="PS50021"/>
    </source>
</evidence>
<dbReference type="GO" id="GO:0008017">
    <property type="term" value="F:microtubule binding"/>
    <property type="evidence" value="ECO:0007669"/>
    <property type="project" value="TreeGrafter"/>
</dbReference>
<evidence type="ECO:0000256" key="3">
    <source>
        <dbReference type="ARBA" id="ARBA00058372"/>
    </source>
</evidence>
<evidence type="ECO:0000313" key="6">
    <source>
        <dbReference type="EMBL" id="CRZ01944.1"/>
    </source>
</evidence>
<dbReference type="InterPro" id="IPR010441">
    <property type="entry name" value="CH_2"/>
</dbReference>
<dbReference type="Pfam" id="PF06294">
    <property type="entry name" value="CH_2"/>
    <property type="match status" value="1"/>
</dbReference>
<comment type="function">
    <text evidence="3">May play a role in apoptosis regulation.</text>
</comment>
<dbReference type="AlphaFoldDB" id="A0A0H5R254"/>
<feature type="non-terminal residue" evidence="6">
    <location>
        <position position="135"/>
    </location>
</feature>
<dbReference type="PANTHER" id="PTHR12509:SF8">
    <property type="entry name" value="SPERMATOGENESIS-ASSOCIATED PROTEIN 4"/>
    <property type="match status" value="1"/>
</dbReference>
<protein>
    <recommendedName>
        <fullName evidence="4">Spermatogenesis-associated protein 4</fullName>
    </recommendedName>
</protein>